<evidence type="ECO:0000256" key="2">
    <source>
        <dbReference type="ARBA" id="ARBA00022801"/>
    </source>
</evidence>
<keyword evidence="2" id="KW-0378">Hydrolase</keyword>
<dbReference type="Gene3D" id="3.30.420.10">
    <property type="entry name" value="Ribonuclease H-like superfamily/Ribonuclease H"/>
    <property type="match status" value="1"/>
</dbReference>
<dbReference type="CDD" id="cd06127">
    <property type="entry name" value="DEDDh"/>
    <property type="match status" value="1"/>
</dbReference>
<dbReference type="GO" id="GO:0008408">
    <property type="term" value="F:3'-5' exonuclease activity"/>
    <property type="evidence" value="ECO:0007669"/>
    <property type="project" value="TreeGrafter"/>
</dbReference>
<evidence type="ECO:0000256" key="1">
    <source>
        <dbReference type="ARBA" id="ARBA00022722"/>
    </source>
</evidence>
<dbReference type="PANTHER" id="PTHR30231">
    <property type="entry name" value="DNA POLYMERASE III SUBUNIT EPSILON"/>
    <property type="match status" value="1"/>
</dbReference>
<keyword evidence="4" id="KW-0238">DNA-binding</keyword>
<keyword evidence="3" id="KW-0269">Exonuclease</keyword>
<evidence type="ECO:0000256" key="4">
    <source>
        <dbReference type="ARBA" id="ARBA00023125"/>
    </source>
</evidence>
<dbReference type="InterPro" id="IPR036625">
    <property type="entry name" value="E3-bd_dom_sf"/>
</dbReference>
<dbReference type="GO" id="GO:0003677">
    <property type="term" value="F:DNA binding"/>
    <property type="evidence" value="ECO:0007669"/>
    <property type="project" value="UniProtKB-KW"/>
</dbReference>
<comment type="caution">
    <text evidence="7">The sequence shown here is derived from an EMBL/GenBank/DDBJ whole genome shotgun (WGS) entry which is preliminary data.</text>
</comment>
<proteinExistence type="predicted"/>
<organism evidence="7 8">
    <name type="scientific">Actinokineospora cianjurensis</name>
    <dbReference type="NCBI Taxonomy" id="585224"/>
    <lineage>
        <taxon>Bacteria</taxon>
        <taxon>Bacillati</taxon>
        <taxon>Actinomycetota</taxon>
        <taxon>Actinomycetes</taxon>
        <taxon>Pseudonocardiales</taxon>
        <taxon>Pseudonocardiaceae</taxon>
        <taxon>Actinokineospora</taxon>
    </lineage>
</organism>
<dbReference type="GO" id="GO:0016746">
    <property type="term" value="F:acyltransferase activity"/>
    <property type="evidence" value="ECO:0007669"/>
    <property type="project" value="InterPro"/>
</dbReference>
<evidence type="ECO:0000313" key="7">
    <source>
        <dbReference type="EMBL" id="RLK58857.1"/>
    </source>
</evidence>
<feature type="region of interest" description="Disordered" evidence="5">
    <location>
        <begin position="211"/>
        <end position="234"/>
    </location>
</feature>
<evidence type="ECO:0000313" key="8">
    <source>
        <dbReference type="Proteomes" id="UP000282454"/>
    </source>
</evidence>
<dbReference type="Pfam" id="PF23359">
    <property type="entry name" value="Lsr2_DNA-bd"/>
    <property type="match status" value="1"/>
</dbReference>
<protein>
    <submittedName>
        <fullName evidence="7">DNA polymerase-3 subunit epsilon</fullName>
    </submittedName>
</protein>
<dbReference type="InterPro" id="IPR036397">
    <property type="entry name" value="RNaseH_sf"/>
</dbReference>
<evidence type="ECO:0000256" key="3">
    <source>
        <dbReference type="ARBA" id="ARBA00022839"/>
    </source>
</evidence>
<dbReference type="RefSeq" id="WP_170224404.1">
    <property type="nucleotide sequence ID" value="NZ_RCDD01000002.1"/>
</dbReference>
<dbReference type="GO" id="GO:0005829">
    <property type="term" value="C:cytosol"/>
    <property type="evidence" value="ECO:0007669"/>
    <property type="project" value="TreeGrafter"/>
</dbReference>
<dbReference type="Proteomes" id="UP000282454">
    <property type="component" value="Unassembled WGS sequence"/>
</dbReference>
<dbReference type="SUPFAM" id="SSF53098">
    <property type="entry name" value="Ribonuclease H-like"/>
    <property type="match status" value="1"/>
</dbReference>
<dbReference type="SUPFAM" id="SSF52113">
    <property type="entry name" value="BRCT domain"/>
    <property type="match status" value="1"/>
</dbReference>
<dbReference type="EMBL" id="RCDD01000002">
    <property type="protein sequence ID" value="RLK58857.1"/>
    <property type="molecule type" value="Genomic_DNA"/>
</dbReference>
<name>A0A421B3B2_9PSEU</name>
<accession>A0A421B3B2</accession>
<reference evidence="7 8" key="1">
    <citation type="submission" date="2018-10" db="EMBL/GenBank/DDBJ databases">
        <title>Genomic Encyclopedia of Archaeal and Bacterial Type Strains, Phase II (KMG-II): from individual species to whole genera.</title>
        <authorList>
            <person name="Goeker M."/>
        </authorList>
    </citation>
    <scope>NUCLEOTIDE SEQUENCE [LARGE SCALE GENOMIC DNA]</scope>
    <source>
        <strain evidence="7 8">DSM 45657</strain>
    </source>
</reference>
<dbReference type="Gene3D" id="4.10.320.10">
    <property type="entry name" value="E3-binding domain"/>
    <property type="match status" value="1"/>
</dbReference>
<sequence length="504" mass="53339">MGFLDIFRRKSTPASPAQVGQSSAVVAAPGFAVIDVETTGLSPRRHRVLELAIVRTDPRGRVLDEWVSRFNPAGPVGATHIHGITAADVAGEPGFADLLPAITERLAGWAIAGHNVRFDLGFLRAEYDRAGWALPLLPAACTLEHSWDHLPRLDRRRLADCCAAAGVRHTGAHSALGDARATARLLAGFLDARTSPRPSADLLALPQKGSTVSWPSAPSGPVASAPPASRPVPRIKPPAQSLIDLLRRASLADALDDGAPDGSLPYLELLAEVLEDGVVTDDERAALTELARLYGLDDAGVAAAHRGFLLSLAHLAVDDGWVSRLEKAELTATAALLGVREKELTAVLDAAEAARLARLSAGLAPLPSDWSRGEPLRVGDKVAFTGCDAGQRELLEQRAERLGVRVLGSVSRRTALLVTDGGFSGGKAEKAELYGTRRVHPDEFAVLLDHLQPASPPVTRVSIRADVSPAAVRAWGQANGFRVSDRGRIPLEVADAYQRAHAGS</sequence>
<gene>
    <name evidence="7" type="ORF">CLV68_3337</name>
</gene>
<evidence type="ECO:0000259" key="6">
    <source>
        <dbReference type="SMART" id="SM00479"/>
    </source>
</evidence>
<dbReference type="InterPro" id="IPR036420">
    <property type="entry name" value="BRCT_dom_sf"/>
</dbReference>
<feature type="compositionally biased region" description="Low complexity" evidence="5">
    <location>
        <begin position="215"/>
        <end position="227"/>
    </location>
</feature>
<keyword evidence="1" id="KW-0540">Nuclease</keyword>
<keyword evidence="8" id="KW-1185">Reference proteome</keyword>
<evidence type="ECO:0000256" key="5">
    <source>
        <dbReference type="SAM" id="MobiDB-lite"/>
    </source>
</evidence>
<dbReference type="Gene3D" id="3.40.50.10190">
    <property type="entry name" value="BRCT domain"/>
    <property type="match status" value="1"/>
</dbReference>
<dbReference type="SMART" id="SM00479">
    <property type="entry name" value="EXOIII"/>
    <property type="match status" value="1"/>
</dbReference>
<dbReference type="SUPFAM" id="SSF158682">
    <property type="entry name" value="TerB-like"/>
    <property type="match status" value="1"/>
</dbReference>
<dbReference type="InterPro" id="IPR055370">
    <property type="entry name" value="Lsr2_DNA-bd"/>
</dbReference>
<dbReference type="FunFam" id="3.30.420.10:FF:000045">
    <property type="entry name" value="3'-5' exonuclease DinG"/>
    <property type="match status" value="1"/>
</dbReference>
<dbReference type="PANTHER" id="PTHR30231:SF4">
    <property type="entry name" value="PROTEIN NEN2"/>
    <property type="match status" value="1"/>
</dbReference>
<dbReference type="Pfam" id="PF00929">
    <property type="entry name" value="RNase_T"/>
    <property type="match status" value="1"/>
</dbReference>
<dbReference type="InterPro" id="IPR013520">
    <property type="entry name" value="Ribonucl_H"/>
</dbReference>
<dbReference type="InterPro" id="IPR029024">
    <property type="entry name" value="TerB-like"/>
</dbReference>
<feature type="domain" description="Exonuclease" evidence="6">
    <location>
        <begin position="30"/>
        <end position="195"/>
    </location>
</feature>
<dbReference type="InterPro" id="IPR012337">
    <property type="entry name" value="RNaseH-like_sf"/>
</dbReference>
<dbReference type="AlphaFoldDB" id="A0A421B3B2"/>